<keyword evidence="1" id="KW-0805">Transcription regulation</keyword>
<evidence type="ECO:0000313" key="5">
    <source>
        <dbReference type="EMBL" id="HIS33259.1"/>
    </source>
</evidence>
<dbReference type="Gene3D" id="3.40.50.2300">
    <property type="match status" value="2"/>
</dbReference>
<keyword evidence="3" id="KW-0804">Transcription</keyword>
<dbReference type="PANTHER" id="PTHR30146">
    <property type="entry name" value="LACI-RELATED TRANSCRIPTIONAL REPRESSOR"/>
    <property type="match status" value="1"/>
</dbReference>
<dbReference type="InterPro" id="IPR000843">
    <property type="entry name" value="HTH_LacI"/>
</dbReference>
<sequence length="352" mass="38723">MKVSIKKISEVTGFSPATVSNALNYKRGVNKDTAAKIFRAASELGYLEDNRITKVKFAIYKKTGAIVDDTPFFPLLIDGAEKECRSCGMEMSVCTLDSREENYEEQVRWLIHDKSSAVILLGTELTEEALELYRGASCPMLLLDYWSADMSFNGVLINNADSARMATEYLLSRGHRSIGYLRGNFRIKAFRSRAVGYQVAMSKAGLTPEKEYMVSLGTTMNGAYRDMKEYLAGKPKLPTAYFADNDMIALGAMKALTEAGIRIPEDVSVIGFDDLSFSAIVSPGLTTLRVSKQDMGRAAVRRLREIIEGDESKLKIQICTQFVERGSVLDLTVCGGSAGPDGGDQIRKEGSE</sequence>
<comment type="caution">
    <text evidence="5">The sequence shown here is derived from an EMBL/GenBank/DDBJ whole genome shotgun (WGS) entry which is preliminary data.</text>
</comment>
<dbReference type="GO" id="GO:0003700">
    <property type="term" value="F:DNA-binding transcription factor activity"/>
    <property type="evidence" value="ECO:0007669"/>
    <property type="project" value="TreeGrafter"/>
</dbReference>
<reference evidence="5" key="2">
    <citation type="journal article" date="2021" name="PeerJ">
        <title>Extensive microbial diversity within the chicken gut microbiome revealed by metagenomics and culture.</title>
        <authorList>
            <person name="Gilroy R."/>
            <person name="Ravi A."/>
            <person name="Getino M."/>
            <person name="Pursley I."/>
            <person name="Horton D.L."/>
            <person name="Alikhan N.F."/>
            <person name="Baker D."/>
            <person name="Gharbi K."/>
            <person name="Hall N."/>
            <person name="Watson M."/>
            <person name="Adriaenssens E.M."/>
            <person name="Foster-Nyarko E."/>
            <person name="Jarju S."/>
            <person name="Secka A."/>
            <person name="Antonio M."/>
            <person name="Oren A."/>
            <person name="Chaudhuri R.R."/>
            <person name="La Ragione R."/>
            <person name="Hildebrand F."/>
            <person name="Pallen M.J."/>
        </authorList>
    </citation>
    <scope>NUCLEOTIDE SEQUENCE</scope>
    <source>
        <strain evidence="5">CHK190-19873</strain>
    </source>
</reference>
<name>A0A9D1JMA5_9FIRM</name>
<reference evidence="5" key="1">
    <citation type="submission" date="2020-10" db="EMBL/GenBank/DDBJ databases">
        <authorList>
            <person name="Gilroy R."/>
        </authorList>
    </citation>
    <scope>NUCLEOTIDE SEQUENCE</scope>
    <source>
        <strain evidence="5">CHK190-19873</strain>
    </source>
</reference>
<dbReference type="AlphaFoldDB" id="A0A9D1JMA5"/>
<evidence type="ECO:0000256" key="3">
    <source>
        <dbReference type="ARBA" id="ARBA00023163"/>
    </source>
</evidence>
<accession>A0A9D1JMA5</accession>
<feature type="domain" description="HTH lacI-type" evidence="4">
    <location>
        <begin position="3"/>
        <end position="46"/>
    </location>
</feature>
<dbReference type="Gene3D" id="1.10.260.40">
    <property type="entry name" value="lambda repressor-like DNA-binding domains"/>
    <property type="match status" value="1"/>
</dbReference>
<dbReference type="GO" id="GO:0000976">
    <property type="term" value="F:transcription cis-regulatory region binding"/>
    <property type="evidence" value="ECO:0007669"/>
    <property type="project" value="TreeGrafter"/>
</dbReference>
<organism evidence="5 6">
    <name type="scientific">Candidatus Limivivens intestinipullorum</name>
    <dbReference type="NCBI Taxonomy" id="2840858"/>
    <lineage>
        <taxon>Bacteria</taxon>
        <taxon>Bacillati</taxon>
        <taxon>Bacillota</taxon>
        <taxon>Clostridia</taxon>
        <taxon>Lachnospirales</taxon>
        <taxon>Lachnospiraceae</taxon>
        <taxon>Lachnospiraceae incertae sedis</taxon>
        <taxon>Candidatus Limivivens</taxon>
    </lineage>
</organism>
<dbReference type="CDD" id="cd01392">
    <property type="entry name" value="HTH_LacI"/>
    <property type="match status" value="1"/>
</dbReference>
<evidence type="ECO:0000313" key="6">
    <source>
        <dbReference type="Proteomes" id="UP000823935"/>
    </source>
</evidence>
<proteinExistence type="predicted"/>
<gene>
    <name evidence="5" type="ORF">IAB44_17205</name>
</gene>
<evidence type="ECO:0000256" key="2">
    <source>
        <dbReference type="ARBA" id="ARBA00023125"/>
    </source>
</evidence>
<dbReference type="PROSITE" id="PS50932">
    <property type="entry name" value="HTH_LACI_2"/>
    <property type="match status" value="1"/>
</dbReference>
<dbReference type="PANTHER" id="PTHR30146:SF109">
    <property type="entry name" value="HTH-TYPE TRANSCRIPTIONAL REGULATOR GALS"/>
    <property type="match status" value="1"/>
</dbReference>
<protein>
    <submittedName>
        <fullName evidence="5">LacI family DNA-binding transcriptional regulator</fullName>
    </submittedName>
</protein>
<dbReference type="SUPFAM" id="SSF47413">
    <property type="entry name" value="lambda repressor-like DNA-binding domains"/>
    <property type="match status" value="1"/>
</dbReference>
<dbReference type="InterPro" id="IPR010982">
    <property type="entry name" value="Lambda_DNA-bd_dom_sf"/>
</dbReference>
<dbReference type="Proteomes" id="UP000823935">
    <property type="component" value="Unassembled WGS sequence"/>
</dbReference>
<evidence type="ECO:0000259" key="4">
    <source>
        <dbReference type="PROSITE" id="PS50932"/>
    </source>
</evidence>
<dbReference type="InterPro" id="IPR028082">
    <property type="entry name" value="Peripla_BP_I"/>
</dbReference>
<dbReference type="SUPFAM" id="SSF53822">
    <property type="entry name" value="Periplasmic binding protein-like I"/>
    <property type="match status" value="1"/>
</dbReference>
<dbReference type="EMBL" id="DVIQ01000115">
    <property type="protein sequence ID" value="HIS33259.1"/>
    <property type="molecule type" value="Genomic_DNA"/>
</dbReference>
<keyword evidence="2 5" id="KW-0238">DNA-binding</keyword>
<dbReference type="Pfam" id="PF13377">
    <property type="entry name" value="Peripla_BP_3"/>
    <property type="match status" value="1"/>
</dbReference>
<dbReference type="InterPro" id="IPR046335">
    <property type="entry name" value="LacI/GalR-like_sensor"/>
</dbReference>
<dbReference type="SMART" id="SM00354">
    <property type="entry name" value="HTH_LACI"/>
    <property type="match status" value="1"/>
</dbReference>
<evidence type="ECO:0000256" key="1">
    <source>
        <dbReference type="ARBA" id="ARBA00023015"/>
    </source>
</evidence>